<dbReference type="EMBL" id="JBHULR010000003">
    <property type="protein sequence ID" value="MFD2547258.1"/>
    <property type="molecule type" value="Genomic_DNA"/>
</dbReference>
<protein>
    <recommendedName>
        <fullName evidence="3">DUF2589 domain-containing protein</fullName>
    </recommendedName>
</protein>
<reference evidence="2" key="1">
    <citation type="journal article" date="2019" name="Int. J. Syst. Evol. Microbiol.">
        <title>The Global Catalogue of Microorganisms (GCM) 10K type strain sequencing project: providing services to taxonomists for standard genome sequencing and annotation.</title>
        <authorList>
            <consortium name="The Broad Institute Genomics Platform"/>
            <consortium name="The Broad Institute Genome Sequencing Center for Infectious Disease"/>
            <person name="Wu L."/>
            <person name="Ma J."/>
        </authorList>
    </citation>
    <scope>NUCLEOTIDE SEQUENCE [LARGE SCALE GENOMIC DNA]</scope>
    <source>
        <strain evidence="2">KCTC 42662</strain>
    </source>
</reference>
<comment type="caution">
    <text evidence="1">The sequence shown here is derived from an EMBL/GenBank/DDBJ whole genome shotgun (WGS) entry which is preliminary data.</text>
</comment>
<evidence type="ECO:0000313" key="2">
    <source>
        <dbReference type="Proteomes" id="UP001597545"/>
    </source>
</evidence>
<sequence length="179" mass="20246">MEIRERLQAEMQAYIAEQLAAWDAKREAIDGGSYELQIQQILADFIDFYRIEYEQLDLYGKPEVIEVDARQEAVYIPHLLNAAPNGQVKVVKISYPIRLQCKSPALLDIIGQSAAELEVTAEHMIAYLPVGDTPIDQLDFEPAVAATKRFNHTVGQLKEDVDTLLQEATRSFLEVLVTR</sequence>
<name>A0ABW5KG23_9SPHI</name>
<proteinExistence type="predicted"/>
<dbReference type="RefSeq" id="WP_380901836.1">
    <property type="nucleotide sequence ID" value="NZ_JBHUEG010000007.1"/>
</dbReference>
<evidence type="ECO:0000313" key="1">
    <source>
        <dbReference type="EMBL" id="MFD2547258.1"/>
    </source>
</evidence>
<gene>
    <name evidence="1" type="ORF">ACFSR5_06305</name>
</gene>
<accession>A0ABW5KG23</accession>
<organism evidence="1 2">
    <name type="scientific">Sphingobacterium suaedae</name>
    <dbReference type="NCBI Taxonomy" id="1686402"/>
    <lineage>
        <taxon>Bacteria</taxon>
        <taxon>Pseudomonadati</taxon>
        <taxon>Bacteroidota</taxon>
        <taxon>Sphingobacteriia</taxon>
        <taxon>Sphingobacteriales</taxon>
        <taxon>Sphingobacteriaceae</taxon>
        <taxon>Sphingobacterium</taxon>
    </lineage>
</organism>
<evidence type="ECO:0008006" key="3">
    <source>
        <dbReference type="Google" id="ProtNLM"/>
    </source>
</evidence>
<dbReference type="Proteomes" id="UP001597545">
    <property type="component" value="Unassembled WGS sequence"/>
</dbReference>
<keyword evidence="2" id="KW-1185">Reference proteome</keyword>